<dbReference type="RefSeq" id="WP_085021462.1">
    <property type="nucleotide sequence ID" value="NZ_BMHD01000001.1"/>
</dbReference>
<dbReference type="InterPro" id="IPR003010">
    <property type="entry name" value="C-N_Hydrolase"/>
</dbReference>
<dbReference type="AlphaFoldDB" id="A0A1X9LQ56"/>
<protein>
    <submittedName>
        <fullName evidence="2">Hydrolase</fullName>
    </submittedName>
</protein>
<reference evidence="2 3" key="1">
    <citation type="submission" date="2017-04" db="EMBL/GenBank/DDBJ databases">
        <authorList>
            <person name="Afonso C.L."/>
            <person name="Miller P.J."/>
            <person name="Scott M.A."/>
            <person name="Spackman E."/>
            <person name="Goraichik I."/>
            <person name="Dimitrov K.M."/>
            <person name="Suarez D.L."/>
            <person name="Swayne D.E."/>
        </authorList>
    </citation>
    <scope>NUCLEOTIDE SEQUENCE [LARGE SCALE GENOMIC DNA]</scope>
    <source>
        <strain evidence="3">XA(T)</strain>
    </source>
</reference>
<dbReference type="PROSITE" id="PS50263">
    <property type="entry name" value="CN_HYDROLASE"/>
    <property type="match status" value="1"/>
</dbReference>
<dbReference type="KEGG" id="cphy:B5808_10820"/>
<dbReference type="Pfam" id="PF00795">
    <property type="entry name" value="CN_hydrolase"/>
    <property type="match status" value="1"/>
</dbReference>
<name>A0A1X9LQ56_9MICO</name>
<gene>
    <name evidence="2" type="ORF">B5808_10820</name>
</gene>
<dbReference type="InterPro" id="IPR001110">
    <property type="entry name" value="UPF0012_CS"/>
</dbReference>
<organism evidence="2 3">
    <name type="scientific">Cnuibacter physcomitrellae</name>
    <dbReference type="NCBI Taxonomy" id="1619308"/>
    <lineage>
        <taxon>Bacteria</taxon>
        <taxon>Bacillati</taxon>
        <taxon>Actinomycetota</taxon>
        <taxon>Actinomycetes</taxon>
        <taxon>Micrococcales</taxon>
        <taxon>Microbacteriaceae</taxon>
        <taxon>Cnuibacter</taxon>
    </lineage>
</organism>
<dbReference type="InterPro" id="IPR036526">
    <property type="entry name" value="C-N_Hydrolase_sf"/>
</dbReference>
<evidence type="ECO:0000256" key="1">
    <source>
        <dbReference type="ARBA" id="ARBA00010613"/>
    </source>
</evidence>
<dbReference type="EMBL" id="CP020715">
    <property type="protein sequence ID" value="ARJ07325.1"/>
    <property type="molecule type" value="Genomic_DNA"/>
</dbReference>
<dbReference type="PANTHER" id="PTHR23088">
    <property type="entry name" value="NITRILASE-RELATED"/>
    <property type="match status" value="1"/>
</dbReference>
<keyword evidence="2" id="KW-0378">Hydrolase</keyword>
<dbReference type="CDD" id="cd07581">
    <property type="entry name" value="nitrilase_3"/>
    <property type="match status" value="1"/>
</dbReference>
<dbReference type="SUPFAM" id="SSF56317">
    <property type="entry name" value="Carbon-nitrogen hydrolase"/>
    <property type="match status" value="1"/>
</dbReference>
<dbReference type="STRING" id="1619308.B5808_10820"/>
<sequence>MTDTEARRLGFGVGIAQFAPSEDTGRNLAVIERLAAEAVRRGASLVVFPEYSSSFRDPIGPELVGDAEPLDGDFVTELARISTDLDVHLIAGMVAEAADGARFRNLLVAVSPGEGLVASYGKLHLYDAFGGRESDWVEAAAITEPETFSIQGITIGLQTCYDVRFPEVSRRLVDAGADVIAIPAEWVRGPLKEHHWRTLVTARALENTVYVVAADQTPPVGVGSSLVVDPMGVTLASLGEREDVAVAWIDPHRIDDVRRVNPALALRRFGVHPLE</sequence>
<dbReference type="GO" id="GO:0016787">
    <property type="term" value="F:hydrolase activity"/>
    <property type="evidence" value="ECO:0007669"/>
    <property type="project" value="UniProtKB-KW"/>
</dbReference>
<keyword evidence="3" id="KW-1185">Reference proteome</keyword>
<proteinExistence type="inferred from homology"/>
<comment type="similarity">
    <text evidence="1">Belongs to the carbon-nitrogen hydrolase superfamily. NIT1/NIT2 family.</text>
</comment>
<dbReference type="Proteomes" id="UP000192775">
    <property type="component" value="Chromosome"/>
</dbReference>
<evidence type="ECO:0000313" key="2">
    <source>
        <dbReference type="EMBL" id="ARJ07325.1"/>
    </source>
</evidence>
<evidence type="ECO:0000313" key="3">
    <source>
        <dbReference type="Proteomes" id="UP000192775"/>
    </source>
</evidence>
<dbReference type="PANTHER" id="PTHR23088:SF27">
    <property type="entry name" value="DEAMINATED GLUTATHIONE AMIDASE"/>
    <property type="match status" value="1"/>
</dbReference>
<dbReference type="PROSITE" id="PS01227">
    <property type="entry name" value="UPF0012"/>
    <property type="match status" value="1"/>
</dbReference>
<dbReference type="Gene3D" id="3.60.110.10">
    <property type="entry name" value="Carbon-nitrogen hydrolase"/>
    <property type="match status" value="1"/>
</dbReference>
<accession>A0A1X9LQ56</accession>